<proteinExistence type="predicted"/>
<dbReference type="RefSeq" id="WP_397079264.1">
    <property type="nucleotide sequence ID" value="NZ_JBITGY010000002.1"/>
</dbReference>
<keyword evidence="1" id="KW-0472">Membrane</keyword>
<protein>
    <recommendedName>
        <fullName evidence="4">DUF2474 domain-containing protein</fullName>
    </recommendedName>
</protein>
<feature type="transmembrane region" description="Helical" evidence="1">
    <location>
        <begin position="12"/>
        <end position="33"/>
    </location>
</feature>
<reference evidence="2 3" key="1">
    <citation type="submission" date="2024-10" db="EMBL/GenBank/DDBJ databases">
        <title>The Natural Products Discovery Center: Release of the First 8490 Sequenced Strains for Exploring Actinobacteria Biosynthetic Diversity.</title>
        <authorList>
            <person name="Kalkreuter E."/>
            <person name="Kautsar S.A."/>
            <person name="Yang D."/>
            <person name="Bader C.D."/>
            <person name="Teijaro C.N."/>
            <person name="Fluegel L."/>
            <person name="Davis C.M."/>
            <person name="Simpson J.R."/>
            <person name="Lauterbach L."/>
            <person name="Steele A.D."/>
            <person name="Gui C."/>
            <person name="Meng S."/>
            <person name="Li G."/>
            <person name="Viehrig K."/>
            <person name="Ye F."/>
            <person name="Su P."/>
            <person name="Kiefer A.F."/>
            <person name="Nichols A."/>
            <person name="Cepeda A.J."/>
            <person name="Yan W."/>
            <person name="Fan B."/>
            <person name="Jiang Y."/>
            <person name="Adhikari A."/>
            <person name="Zheng C.-J."/>
            <person name="Schuster L."/>
            <person name="Cowan T.M."/>
            <person name="Smanski M.J."/>
            <person name="Chevrette M.G."/>
            <person name="De Carvalho L.P.S."/>
            <person name="Shen B."/>
        </authorList>
    </citation>
    <scope>NUCLEOTIDE SEQUENCE [LARGE SCALE GENOMIC DNA]</scope>
    <source>
        <strain evidence="2 3">NPDC050545</strain>
    </source>
</reference>
<organism evidence="2 3">
    <name type="scientific">Nonomuraea typhae</name>
    <dbReference type="NCBI Taxonomy" id="2603600"/>
    <lineage>
        <taxon>Bacteria</taxon>
        <taxon>Bacillati</taxon>
        <taxon>Actinomycetota</taxon>
        <taxon>Actinomycetes</taxon>
        <taxon>Streptosporangiales</taxon>
        <taxon>Streptosporangiaceae</taxon>
        <taxon>Nonomuraea</taxon>
    </lineage>
</organism>
<evidence type="ECO:0000256" key="1">
    <source>
        <dbReference type="SAM" id="Phobius"/>
    </source>
</evidence>
<dbReference type="Proteomes" id="UP001612741">
    <property type="component" value="Unassembled WGS sequence"/>
</dbReference>
<comment type="caution">
    <text evidence="2">The sequence shown here is derived from an EMBL/GenBank/DDBJ whole genome shotgun (WGS) entry which is preliminary data.</text>
</comment>
<name>A0ABW7YMI6_9ACTN</name>
<keyword evidence="1" id="KW-1133">Transmembrane helix</keyword>
<evidence type="ECO:0000313" key="2">
    <source>
        <dbReference type="EMBL" id="MFI6496835.1"/>
    </source>
</evidence>
<gene>
    <name evidence="2" type="ORF">ACIBG2_05610</name>
</gene>
<keyword evidence="1" id="KW-0812">Transmembrane</keyword>
<evidence type="ECO:0000313" key="3">
    <source>
        <dbReference type="Proteomes" id="UP001612741"/>
    </source>
</evidence>
<accession>A0ABW7YMI6</accession>
<dbReference type="EMBL" id="JBITGY010000002">
    <property type="protein sequence ID" value="MFI6496835.1"/>
    <property type="molecule type" value="Genomic_DNA"/>
</dbReference>
<keyword evidence="3" id="KW-1185">Reference proteome</keyword>
<sequence length="41" mass="4618">MADRTPERWFLVWFALCAVIALTVLGVLVWAVISLVTHFTA</sequence>
<evidence type="ECO:0008006" key="4">
    <source>
        <dbReference type="Google" id="ProtNLM"/>
    </source>
</evidence>